<dbReference type="Ensembl" id="ENSOART00020072053.1">
    <property type="protein sequence ID" value="ENSOARP00020038556.1"/>
    <property type="gene ID" value="ENSOARG00020022847.2"/>
</dbReference>
<organism evidence="1">
    <name type="scientific">Ovis aries</name>
    <name type="common">Sheep</name>
    <dbReference type="NCBI Taxonomy" id="9940"/>
    <lineage>
        <taxon>Eukaryota</taxon>
        <taxon>Metazoa</taxon>
        <taxon>Chordata</taxon>
        <taxon>Craniata</taxon>
        <taxon>Vertebrata</taxon>
        <taxon>Euteleostomi</taxon>
        <taxon>Mammalia</taxon>
        <taxon>Eutheria</taxon>
        <taxon>Laurasiatheria</taxon>
        <taxon>Artiodactyla</taxon>
        <taxon>Ruminantia</taxon>
        <taxon>Pecora</taxon>
        <taxon>Bovidae</taxon>
        <taxon>Caprinae</taxon>
        <taxon>Ovis</taxon>
    </lineage>
</organism>
<accession>A0AC11D0G8</accession>
<name>A0AC11D0G8_SHEEP</name>
<proteinExistence type="predicted"/>
<reference evidence="1" key="2">
    <citation type="submission" date="2025-08" db="UniProtKB">
        <authorList>
            <consortium name="Ensembl"/>
        </authorList>
    </citation>
    <scope>IDENTIFICATION</scope>
</reference>
<reference evidence="1" key="3">
    <citation type="submission" date="2025-09" db="UniProtKB">
        <authorList>
            <consortium name="Ensembl"/>
        </authorList>
    </citation>
    <scope>IDENTIFICATION</scope>
</reference>
<evidence type="ECO:0000313" key="1">
    <source>
        <dbReference type="Ensembl" id="ENSOARP00020038556.1"/>
    </source>
</evidence>
<sequence>MGVSVALNTWGWGVGALVEETSLMASLWLLAAMAFITYVLLAGMALGIQKRSVPIHPNSHHFPTPDSTPHLPGGSVPTPKSIHAPSLTPALGRLVRDSLHPTPTWPQVLPGGAGPVCKHSAGVGCDGSAGPAPGHLPGHRAQRPEYLPPAGLQRLQICGVRSLRTAVLGPDSIGGPAPRQRLQLYLTLGAAAFQPLIIYWLTFHLVR</sequence>
<reference evidence="1" key="1">
    <citation type="submission" date="2020-11" db="EMBL/GenBank/DDBJ databases">
        <authorList>
            <person name="Davenport K.M."/>
            <person name="Bickhart D.M."/>
            <person name="Smith T.P.L."/>
            <person name="Murdoch B.M."/>
            <person name="Rosen B.D."/>
        </authorList>
    </citation>
    <scope>NUCLEOTIDE SEQUENCE [LARGE SCALE GENOMIC DNA]</scope>
    <source>
        <strain evidence="1">OAR_USU_Benz2616</strain>
    </source>
</reference>
<protein>
    <submittedName>
        <fullName evidence="1">Yip1 interacting factor homolog A, membrane trafficking protein</fullName>
    </submittedName>
</protein>
<gene>
    <name evidence="1" type="primary">YIF1A</name>
</gene>